<comment type="subcellular location">
    <subcellularLocation>
        <location evidence="1">Cell membrane</location>
        <topology evidence="1">Multi-pass membrane protein</topology>
    </subcellularLocation>
</comment>
<dbReference type="InterPro" id="IPR001851">
    <property type="entry name" value="ABC_transp_permease"/>
</dbReference>
<reference evidence="11" key="1">
    <citation type="journal article" date="2019" name="Int. J. Syst. Evol. Microbiol.">
        <title>The Global Catalogue of Microorganisms (GCM) 10K type strain sequencing project: providing services to taxonomists for standard genome sequencing and annotation.</title>
        <authorList>
            <consortium name="The Broad Institute Genomics Platform"/>
            <consortium name="The Broad Institute Genome Sequencing Center for Infectious Disease"/>
            <person name="Wu L."/>
            <person name="Ma J."/>
        </authorList>
    </citation>
    <scope>NUCLEOTIDE SEQUENCE [LARGE SCALE GENOMIC DNA]</scope>
    <source>
        <strain evidence="11">CCUG 66188</strain>
    </source>
</reference>
<evidence type="ECO:0000256" key="3">
    <source>
        <dbReference type="ARBA" id="ARBA00022475"/>
    </source>
</evidence>
<evidence type="ECO:0000313" key="11">
    <source>
        <dbReference type="Proteomes" id="UP001596353"/>
    </source>
</evidence>
<feature type="transmembrane region" description="Helical" evidence="9">
    <location>
        <begin position="221"/>
        <end position="249"/>
    </location>
</feature>
<sequence>MIWVDTLVQGILLGGLYALFAAGLSLVFGIMRVVNLAHGDLIVMAAYLILVLVTALNLSPFVALLLAAPLMFGVGWLLQQMVLNRTVGADVLPPLLVTFGLSVVIQNALLEGFNADSRRIPAGSLEIASFSVGPITIGVMPALTFATAILVTLALQLIFYRTALGRAFRATSDDPDTASLMGIRPGNIFAVATGLGMVVAAIAALYLGMRANFDPTIGPARLIYAFEAVIIGGMGSLWGTLIGGIVIGVAQTMGAAINPEWQILSGHLAFLVILLVRPRGLFPAGGAECGFVCKPVTDQAGSSRLRCW</sequence>
<dbReference type="Pfam" id="PF02653">
    <property type="entry name" value="BPD_transp_2"/>
    <property type="match status" value="1"/>
</dbReference>
<evidence type="ECO:0000256" key="9">
    <source>
        <dbReference type="SAM" id="Phobius"/>
    </source>
</evidence>
<comment type="caution">
    <text evidence="10">The sequence shown here is derived from an EMBL/GenBank/DDBJ whole genome shotgun (WGS) entry which is preliminary data.</text>
</comment>
<dbReference type="EMBL" id="JBHSWG010000004">
    <property type="protein sequence ID" value="MFC6762529.1"/>
    <property type="molecule type" value="Genomic_DNA"/>
</dbReference>
<evidence type="ECO:0000256" key="1">
    <source>
        <dbReference type="ARBA" id="ARBA00004651"/>
    </source>
</evidence>
<dbReference type="PANTHER" id="PTHR11795:SF445">
    <property type="entry name" value="AMINO ACID ABC TRANSPORTER PERMEASE PROTEIN"/>
    <property type="match status" value="1"/>
</dbReference>
<feature type="transmembrane region" description="Helical" evidence="9">
    <location>
        <begin position="41"/>
        <end position="71"/>
    </location>
</feature>
<dbReference type="Proteomes" id="UP001596353">
    <property type="component" value="Unassembled WGS sequence"/>
</dbReference>
<keyword evidence="6 9" id="KW-1133">Transmembrane helix</keyword>
<proteinExistence type="inferred from homology"/>
<comment type="similarity">
    <text evidence="8">Belongs to the binding-protein-dependent transport system permease family. LivHM subfamily.</text>
</comment>
<keyword evidence="4 9" id="KW-0812">Transmembrane</keyword>
<gene>
    <name evidence="10" type="ORF">ACFQFQ_28025</name>
</gene>
<keyword evidence="7 9" id="KW-0472">Membrane</keyword>
<keyword evidence="11" id="KW-1185">Reference proteome</keyword>
<keyword evidence="3" id="KW-1003">Cell membrane</keyword>
<dbReference type="CDD" id="cd06582">
    <property type="entry name" value="TM_PBP1_LivH_like"/>
    <property type="match status" value="1"/>
</dbReference>
<evidence type="ECO:0000256" key="6">
    <source>
        <dbReference type="ARBA" id="ARBA00022989"/>
    </source>
</evidence>
<keyword evidence="5" id="KW-0029">Amino-acid transport</keyword>
<evidence type="ECO:0000256" key="7">
    <source>
        <dbReference type="ARBA" id="ARBA00023136"/>
    </source>
</evidence>
<feature type="transmembrane region" description="Helical" evidence="9">
    <location>
        <begin position="6"/>
        <end position="29"/>
    </location>
</feature>
<accession>A0ABW2B9W6</accession>
<dbReference type="PANTHER" id="PTHR11795">
    <property type="entry name" value="BRANCHED-CHAIN AMINO ACID TRANSPORT SYSTEM PERMEASE PROTEIN LIVH"/>
    <property type="match status" value="1"/>
</dbReference>
<name>A0ABW2B9W6_9RHOB</name>
<evidence type="ECO:0000256" key="8">
    <source>
        <dbReference type="ARBA" id="ARBA00037998"/>
    </source>
</evidence>
<feature type="transmembrane region" description="Helical" evidence="9">
    <location>
        <begin position="188"/>
        <end position="209"/>
    </location>
</feature>
<evidence type="ECO:0000313" key="10">
    <source>
        <dbReference type="EMBL" id="MFC6762529.1"/>
    </source>
</evidence>
<organism evidence="10 11">
    <name type="scientific">Sulfitobacter porphyrae</name>
    <dbReference type="NCBI Taxonomy" id="1246864"/>
    <lineage>
        <taxon>Bacteria</taxon>
        <taxon>Pseudomonadati</taxon>
        <taxon>Pseudomonadota</taxon>
        <taxon>Alphaproteobacteria</taxon>
        <taxon>Rhodobacterales</taxon>
        <taxon>Roseobacteraceae</taxon>
        <taxon>Sulfitobacter</taxon>
    </lineage>
</organism>
<evidence type="ECO:0000256" key="5">
    <source>
        <dbReference type="ARBA" id="ARBA00022970"/>
    </source>
</evidence>
<feature type="transmembrane region" description="Helical" evidence="9">
    <location>
        <begin position="131"/>
        <end position="159"/>
    </location>
</feature>
<dbReference type="InterPro" id="IPR052157">
    <property type="entry name" value="BCAA_transport_permease"/>
</dbReference>
<feature type="transmembrane region" description="Helical" evidence="9">
    <location>
        <begin position="91"/>
        <end position="110"/>
    </location>
</feature>
<protein>
    <submittedName>
        <fullName evidence="10">Branched-chain amino acid ABC transporter permease</fullName>
    </submittedName>
</protein>
<keyword evidence="2" id="KW-0813">Transport</keyword>
<evidence type="ECO:0000256" key="4">
    <source>
        <dbReference type="ARBA" id="ARBA00022692"/>
    </source>
</evidence>
<evidence type="ECO:0000256" key="2">
    <source>
        <dbReference type="ARBA" id="ARBA00022448"/>
    </source>
</evidence>